<dbReference type="EMBL" id="BARW01041556">
    <property type="protein sequence ID" value="GAJ16844.1"/>
    <property type="molecule type" value="Genomic_DNA"/>
</dbReference>
<sequence length="56" mass="6360">WNVKNSFFPKGIIVSPLLGKGGAVEFLIHIRIDKKYNLNIRNLIEGALRDVKEIDP</sequence>
<name>X1UH29_9ZZZZ</name>
<reference evidence="1" key="1">
    <citation type="journal article" date="2014" name="Front. Microbiol.">
        <title>High frequency of phylogenetically diverse reductive dehalogenase-homologous genes in deep subseafloor sedimentary metagenomes.</title>
        <authorList>
            <person name="Kawai M."/>
            <person name="Futagami T."/>
            <person name="Toyoda A."/>
            <person name="Takaki Y."/>
            <person name="Nishi S."/>
            <person name="Hori S."/>
            <person name="Arai W."/>
            <person name="Tsubouchi T."/>
            <person name="Morono Y."/>
            <person name="Uchiyama I."/>
            <person name="Ito T."/>
            <person name="Fujiyama A."/>
            <person name="Inagaki F."/>
            <person name="Takami H."/>
        </authorList>
    </citation>
    <scope>NUCLEOTIDE SEQUENCE</scope>
    <source>
        <strain evidence="1">Expedition CK06-06</strain>
    </source>
</reference>
<protein>
    <submittedName>
        <fullName evidence="1">Uncharacterized protein</fullName>
    </submittedName>
</protein>
<organism evidence="1">
    <name type="scientific">marine sediment metagenome</name>
    <dbReference type="NCBI Taxonomy" id="412755"/>
    <lineage>
        <taxon>unclassified sequences</taxon>
        <taxon>metagenomes</taxon>
        <taxon>ecological metagenomes</taxon>
    </lineage>
</organism>
<comment type="caution">
    <text evidence="1">The sequence shown here is derived from an EMBL/GenBank/DDBJ whole genome shotgun (WGS) entry which is preliminary data.</text>
</comment>
<evidence type="ECO:0000313" key="1">
    <source>
        <dbReference type="EMBL" id="GAJ16844.1"/>
    </source>
</evidence>
<dbReference type="AlphaFoldDB" id="X1UH29"/>
<gene>
    <name evidence="1" type="ORF">S12H4_62152</name>
</gene>
<feature type="non-terminal residue" evidence="1">
    <location>
        <position position="1"/>
    </location>
</feature>
<proteinExistence type="predicted"/>
<accession>X1UH29</accession>